<dbReference type="Proteomes" id="UP000480303">
    <property type="component" value="Unassembled WGS sequence"/>
</dbReference>
<evidence type="ECO:0000259" key="2">
    <source>
        <dbReference type="PROSITE" id="PS51740"/>
    </source>
</evidence>
<dbReference type="Pfam" id="PF04014">
    <property type="entry name" value="MazE_antitoxin"/>
    <property type="match status" value="1"/>
</dbReference>
<dbReference type="SMART" id="SM00966">
    <property type="entry name" value="SpoVT_AbrB"/>
    <property type="match status" value="1"/>
</dbReference>
<name>A0A6A0B8I2_9LACT</name>
<organism evidence="3 4">
    <name type="scientific">Pseudolactococcus hodotermopsidis</name>
    <dbReference type="NCBI Taxonomy" id="2709157"/>
    <lineage>
        <taxon>Bacteria</taxon>
        <taxon>Bacillati</taxon>
        <taxon>Bacillota</taxon>
        <taxon>Bacilli</taxon>
        <taxon>Lactobacillales</taxon>
        <taxon>Streptococcaceae</taxon>
        <taxon>Pseudolactococcus</taxon>
    </lineage>
</organism>
<feature type="domain" description="SpoVT-AbrB" evidence="2">
    <location>
        <begin position="6"/>
        <end position="52"/>
    </location>
</feature>
<dbReference type="GO" id="GO:0003677">
    <property type="term" value="F:DNA binding"/>
    <property type="evidence" value="ECO:0007669"/>
    <property type="project" value="UniProtKB-UniRule"/>
</dbReference>
<dbReference type="InterPro" id="IPR037914">
    <property type="entry name" value="SpoVT-AbrB_sf"/>
</dbReference>
<sequence length="91" mass="10408">MRVQTKVEATLSSKGQLTIPKNIRQLLNIKTGSKVVFMVLADGKIEIDNADNLQSEKDVQNELANYYRKYGQVELEETDRMLEDFVGDWVS</sequence>
<evidence type="ECO:0000256" key="1">
    <source>
        <dbReference type="PROSITE-ProRule" id="PRU01076"/>
    </source>
</evidence>
<proteinExistence type="predicted"/>
<comment type="caution">
    <text evidence="3">The sequence shown here is derived from an EMBL/GenBank/DDBJ whole genome shotgun (WGS) entry which is preliminary data.</text>
</comment>
<protein>
    <recommendedName>
        <fullName evidence="2">SpoVT-AbrB domain-containing protein</fullName>
    </recommendedName>
</protein>
<accession>A0A6A0B8I2</accession>
<keyword evidence="1" id="KW-0238">DNA-binding</keyword>
<dbReference type="AlphaFoldDB" id="A0A6A0B8I2"/>
<dbReference type="Gene3D" id="2.10.260.10">
    <property type="match status" value="1"/>
</dbReference>
<keyword evidence="4" id="KW-1185">Reference proteome</keyword>
<evidence type="ECO:0000313" key="3">
    <source>
        <dbReference type="EMBL" id="GFH41632.1"/>
    </source>
</evidence>
<reference evidence="3 4" key="1">
    <citation type="submission" date="2020-02" db="EMBL/GenBank/DDBJ databases">
        <title>Draft genome sequence of Lactococcus sp. Hs30E4-3.</title>
        <authorList>
            <person name="Noda S."/>
            <person name="Yuki M."/>
            <person name="Ohkuma M."/>
        </authorList>
    </citation>
    <scope>NUCLEOTIDE SEQUENCE [LARGE SCALE GENOMIC DNA]</scope>
    <source>
        <strain evidence="3 4">Hs30E4-3</strain>
    </source>
</reference>
<dbReference type="PROSITE" id="PS51740">
    <property type="entry name" value="SPOVT_ABRB"/>
    <property type="match status" value="1"/>
</dbReference>
<dbReference type="InterPro" id="IPR007159">
    <property type="entry name" value="SpoVT-AbrB_dom"/>
</dbReference>
<dbReference type="SUPFAM" id="SSF89447">
    <property type="entry name" value="AbrB/MazE/MraZ-like"/>
    <property type="match status" value="1"/>
</dbReference>
<dbReference type="EMBL" id="BLLI01000003">
    <property type="protein sequence ID" value="GFH41632.1"/>
    <property type="molecule type" value="Genomic_DNA"/>
</dbReference>
<dbReference type="NCBIfam" id="TIGR01439">
    <property type="entry name" value="lp_hng_hel_AbrB"/>
    <property type="match status" value="1"/>
</dbReference>
<dbReference type="RefSeq" id="WP_172207304.1">
    <property type="nucleotide sequence ID" value="NZ_BLLI01000003.1"/>
</dbReference>
<evidence type="ECO:0000313" key="4">
    <source>
        <dbReference type="Proteomes" id="UP000480303"/>
    </source>
</evidence>
<gene>
    <name evidence="3" type="ORF">Hs30E_01830</name>
</gene>